<evidence type="ECO:0000313" key="9">
    <source>
        <dbReference type="EMBL" id="PYH94522.1"/>
    </source>
</evidence>
<sequence length="680" mass="75838">MALPHRDLPAFDLTPTTLRDRANRLAHRVQTAVADLVESVGLEQATVARVVPPLGDLDNAFKHGIQYLALFQSVAPSADLRRASSEAVAQLTQTYLALFQNDRLFALVDAAHGQLPSEQDDEATRLLGRLHRMFVDNGLQLTGPARDRFAWIARRLLELRNAFMDHIATDPGSQWIAEDALQGLPESTVQSLDRDPQGRRRVRLDRPTVTAVLGQCSVAATRQAIFLAQQSLYPANAVLFEETIRLRSEAAHLLGFPSFAAQQLRHQLVGSPTAVDELLDGLATKLRAIASDEMQALQRMADLPGPLHLWDFDYYHRRMQQAEYRIDHNQIAEYFPAESTVRRMLDTFETLLGLAIVEVADKEERHVWHPEVRVFTVRDRPTSSLLGVLYTDLYPRAGKYNHAANFDIHPGFIMKDGLSPAATALVCNVSPATADLPALLQHREVITIFHELGHGIHDLLGKSQYAMFSGHRTVRDFVEAPSQLLEYWCWVPACLRQLSCHYSYLPEYADRGEGSKAKPPKEIPDALVEGLVAAKQVNQGILTLRQVAFSKFDMEIHSRTFASYSDAQPPVAEVYNSSLSNMTLLRGPAEGVDGGHGHAVTSHYMWGQEANYFSYLYTRVLAADIWATNFRADPMSATAGLGYRRRVLEKGGSVDEAAMLRELLGRAPRADAYFQELGIC</sequence>
<gene>
    <name evidence="9" type="ORF">BO71DRAFT_379349</name>
</gene>
<evidence type="ECO:0000256" key="3">
    <source>
        <dbReference type="ARBA" id="ARBA00022723"/>
    </source>
</evidence>
<keyword evidence="6 7" id="KW-0482">Metalloprotease</keyword>
<evidence type="ECO:0000256" key="6">
    <source>
        <dbReference type="ARBA" id="ARBA00023049"/>
    </source>
</evidence>
<evidence type="ECO:0000256" key="4">
    <source>
        <dbReference type="ARBA" id="ARBA00022801"/>
    </source>
</evidence>
<feature type="domain" description="Peptidase M3A/M3B catalytic" evidence="8">
    <location>
        <begin position="213"/>
        <end position="678"/>
    </location>
</feature>
<keyword evidence="4 7" id="KW-0378">Hydrolase</keyword>
<evidence type="ECO:0000313" key="10">
    <source>
        <dbReference type="Proteomes" id="UP000247810"/>
    </source>
</evidence>
<dbReference type="STRING" id="1448320.A0A319ETM7"/>
<dbReference type="InterPro" id="IPR024080">
    <property type="entry name" value="Neurolysin/TOP_N"/>
</dbReference>
<dbReference type="InterPro" id="IPR001567">
    <property type="entry name" value="Pept_M3A_M3B_dom"/>
</dbReference>
<dbReference type="InterPro" id="IPR045090">
    <property type="entry name" value="Pept_M3A_M3B"/>
</dbReference>
<dbReference type="GO" id="GO:0005758">
    <property type="term" value="C:mitochondrial intermembrane space"/>
    <property type="evidence" value="ECO:0007669"/>
    <property type="project" value="TreeGrafter"/>
</dbReference>
<comment type="cofactor">
    <cofactor evidence="7">
        <name>Zn(2+)</name>
        <dbReference type="ChEBI" id="CHEBI:29105"/>
    </cofactor>
    <text evidence="7">Binds 1 zinc ion.</text>
</comment>
<dbReference type="Gene3D" id="1.10.1370.10">
    <property type="entry name" value="Neurolysin, domain 3"/>
    <property type="match status" value="1"/>
</dbReference>
<dbReference type="OrthoDB" id="534666at2759"/>
<dbReference type="VEuPathDB" id="FungiDB:BO71DRAFT_379349"/>
<dbReference type="PANTHER" id="PTHR11804:SF84">
    <property type="entry name" value="SACCHAROLYSIN"/>
    <property type="match status" value="1"/>
</dbReference>
<evidence type="ECO:0000256" key="7">
    <source>
        <dbReference type="RuleBase" id="RU003435"/>
    </source>
</evidence>
<dbReference type="GO" id="GO:0004222">
    <property type="term" value="F:metalloendopeptidase activity"/>
    <property type="evidence" value="ECO:0007669"/>
    <property type="project" value="InterPro"/>
</dbReference>
<dbReference type="InterPro" id="IPR024079">
    <property type="entry name" value="MetalloPept_cat_dom_sf"/>
</dbReference>
<dbReference type="GO" id="GO:0006518">
    <property type="term" value="P:peptide metabolic process"/>
    <property type="evidence" value="ECO:0007669"/>
    <property type="project" value="TreeGrafter"/>
</dbReference>
<organism evidence="9 10">
    <name type="scientific">Aspergillus ellipticus CBS 707.79</name>
    <dbReference type="NCBI Taxonomy" id="1448320"/>
    <lineage>
        <taxon>Eukaryota</taxon>
        <taxon>Fungi</taxon>
        <taxon>Dikarya</taxon>
        <taxon>Ascomycota</taxon>
        <taxon>Pezizomycotina</taxon>
        <taxon>Eurotiomycetes</taxon>
        <taxon>Eurotiomycetidae</taxon>
        <taxon>Eurotiales</taxon>
        <taxon>Aspergillaceae</taxon>
        <taxon>Aspergillus</taxon>
        <taxon>Aspergillus subgen. Circumdati</taxon>
    </lineage>
</organism>
<accession>A0A319ETM7</accession>
<keyword evidence="2 7" id="KW-0645">Protease</keyword>
<dbReference type="Gene3D" id="3.40.390.10">
    <property type="entry name" value="Collagenase (Catalytic Domain)"/>
    <property type="match status" value="1"/>
</dbReference>
<dbReference type="Pfam" id="PF01432">
    <property type="entry name" value="Peptidase_M3"/>
    <property type="match status" value="1"/>
</dbReference>
<dbReference type="GO" id="GO:0006508">
    <property type="term" value="P:proteolysis"/>
    <property type="evidence" value="ECO:0007669"/>
    <property type="project" value="UniProtKB-KW"/>
</dbReference>
<dbReference type="EMBL" id="KZ825869">
    <property type="protein sequence ID" value="PYH94522.1"/>
    <property type="molecule type" value="Genomic_DNA"/>
</dbReference>
<dbReference type="Proteomes" id="UP000247810">
    <property type="component" value="Unassembled WGS sequence"/>
</dbReference>
<comment type="similarity">
    <text evidence="1 7">Belongs to the peptidase M3 family.</text>
</comment>
<protein>
    <submittedName>
        <fullName evidence="9">Zincin</fullName>
    </submittedName>
</protein>
<dbReference type="AlphaFoldDB" id="A0A319ETM7"/>
<proteinExistence type="inferred from homology"/>
<evidence type="ECO:0000256" key="2">
    <source>
        <dbReference type="ARBA" id="ARBA00022670"/>
    </source>
</evidence>
<dbReference type="FunFam" id="3.40.390.10:FF:000074">
    <property type="entry name" value="Metalloprotease"/>
    <property type="match status" value="1"/>
</dbReference>
<dbReference type="PANTHER" id="PTHR11804">
    <property type="entry name" value="PROTEASE M3 THIMET OLIGOPEPTIDASE-RELATED"/>
    <property type="match status" value="1"/>
</dbReference>
<dbReference type="GO" id="GO:0046872">
    <property type="term" value="F:metal ion binding"/>
    <property type="evidence" value="ECO:0007669"/>
    <property type="project" value="UniProtKB-UniRule"/>
</dbReference>
<keyword evidence="10" id="KW-1185">Reference proteome</keyword>
<dbReference type="CDD" id="cd06455">
    <property type="entry name" value="M3A_TOP"/>
    <property type="match status" value="1"/>
</dbReference>
<keyword evidence="5 7" id="KW-0862">Zinc</keyword>
<dbReference type="InterPro" id="IPR024077">
    <property type="entry name" value="Neurolysin/TOP_dom2"/>
</dbReference>
<evidence type="ECO:0000259" key="8">
    <source>
        <dbReference type="Pfam" id="PF01432"/>
    </source>
</evidence>
<keyword evidence="3 7" id="KW-0479">Metal-binding</keyword>
<reference evidence="9 10" key="1">
    <citation type="submission" date="2018-02" db="EMBL/GenBank/DDBJ databases">
        <title>The genomes of Aspergillus section Nigri reveals drivers in fungal speciation.</title>
        <authorList>
            <consortium name="DOE Joint Genome Institute"/>
            <person name="Vesth T.C."/>
            <person name="Nybo J."/>
            <person name="Theobald S."/>
            <person name="Brandl J."/>
            <person name="Frisvad J.C."/>
            <person name="Nielsen K.F."/>
            <person name="Lyhne E.K."/>
            <person name="Kogle M.E."/>
            <person name="Kuo A."/>
            <person name="Riley R."/>
            <person name="Clum A."/>
            <person name="Nolan M."/>
            <person name="Lipzen A."/>
            <person name="Salamov A."/>
            <person name="Henrissat B."/>
            <person name="Wiebenga A."/>
            <person name="De vries R.P."/>
            <person name="Grigoriev I.V."/>
            <person name="Mortensen U.H."/>
            <person name="Andersen M.R."/>
            <person name="Baker S.E."/>
        </authorList>
    </citation>
    <scope>NUCLEOTIDE SEQUENCE [LARGE SCALE GENOMIC DNA]</scope>
    <source>
        <strain evidence="9 10">CBS 707.79</strain>
    </source>
</reference>
<evidence type="ECO:0000256" key="1">
    <source>
        <dbReference type="ARBA" id="ARBA00006040"/>
    </source>
</evidence>
<name>A0A319ETM7_9EURO</name>
<dbReference type="Gene3D" id="1.20.1050.40">
    <property type="entry name" value="Endopeptidase. Chain P, domain 1"/>
    <property type="match status" value="1"/>
</dbReference>
<evidence type="ECO:0000256" key="5">
    <source>
        <dbReference type="ARBA" id="ARBA00022833"/>
    </source>
</evidence>
<dbReference type="SUPFAM" id="SSF55486">
    <property type="entry name" value="Metalloproteases ('zincins'), catalytic domain"/>
    <property type="match status" value="1"/>
</dbReference>